<feature type="transmembrane region" description="Helical" evidence="6">
    <location>
        <begin position="126"/>
        <end position="145"/>
    </location>
</feature>
<feature type="domain" description="Type II secretion system protein GspF" evidence="7">
    <location>
        <begin position="164"/>
        <end position="292"/>
    </location>
</feature>
<keyword evidence="3 6" id="KW-0812">Transmembrane</keyword>
<feature type="transmembrane region" description="Helical" evidence="6">
    <location>
        <begin position="276"/>
        <end position="297"/>
    </location>
</feature>
<name>A0A5A9XFL1_9BACT</name>
<dbReference type="OrthoDB" id="9810662at2"/>
<evidence type="ECO:0000256" key="3">
    <source>
        <dbReference type="ARBA" id="ARBA00022692"/>
    </source>
</evidence>
<evidence type="ECO:0000256" key="2">
    <source>
        <dbReference type="ARBA" id="ARBA00022475"/>
    </source>
</evidence>
<keyword evidence="2" id="KW-1003">Cell membrane</keyword>
<reference evidence="8 9" key="1">
    <citation type="submission" date="2019-04" db="EMBL/GenBank/DDBJ databases">
        <title>Geobacter ruber sp. nov., ferric-reducing bacteria isolated from paddy soil.</title>
        <authorList>
            <person name="Xu Z."/>
            <person name="Masuda Y."/>
            <person name="Itoh H."/>
            <person name="Senoo K."/>
        </authorList>
    </citation>
    <scope>NUCLEOTIDE SEQUENCE [LARGE SCALE GENOMIC DNA]</scope>
    <source>
        <strain evidence="8 9">Red88</strain>
    </source>
</reference>
<evidence type="ECO:0000256" key="6">
    <source>
        <dbReference type="SAM" id="Phobius"/>
    </source>
</evidence>
<gene>
    <name evidence="8" type="ORF">ET418_12440</name>
</gene>
<evidence type="ECO:0000256" key="1">
    <source>
        <dbReference type="ARBA" id="ARBA00004651"/>
    </source>
</evidence>
<dbReference type="Proteomes" id="UP000324298">
    <property type="component" value="Unassembled WGS sequence"/>
</dbReference>
<dbReference type="AlphaFoldDB" id="A0A5A9XFL1"/>
<protein>
    <submittedName>
        <fullName evidence="8">Type II secretion system F family protein</fullName>
    </submittedName>
</protein>
<dbReference type="PANTHER" id="PTHR35007">
    <property type="entry name" value="INTEGRAL MEMBRANE PROTEIN-RELATED"/>
    <property type="match status" value="1"/>
</dbReference>
<dbReference type="GO" id="GO:0005886">
    <property type="term" value="C:plasma membrane"/>
    <property type="evidence" value="ECO:0007669"/>
    <property type="project" value="UniProtKB-SubCell"/>
</dbReference>
<keyword evidence="4 6" id="KW-1133">Transmembrane helix</keyword>
<dbReference type="Pfam" id="PF00482">
    <property type="entry name" value="T2SSF"/>
    <property type="match status" value="1"/>
</dbReference>
<evidence type="ECO:0000256" key="4">
    <source>
        <dbReference type="ARBA" id="ARBA00022989"/>
    </source>
</evidence>
<sequence length="304" mass="33937">MITLIIGSVFVSIALITATVLYWYVSRRMIVKERLSKLVVTPLSFEAPTLIAKPTPLGRFLSRLGAVLPQDGRDRSKYEKLLVSAGYRKSSLVVFFGCKVLLTLLFPILFMTLVTAPTGKVADPEMLLVTVALAIIGFLLPSFYVQRRARIRKLLIFQTLPDILDLLTICVEAGMSIDAAMLRACENPQFKGNPLAEEMNISAMETRAGKSRPESLRDMAERTNEDDLRAFVTMLIQTERFGTSLSQALRIHSDSLRVRRRQIAEEAAAKTAVKMLFPLVFFIFPALLIVMLGPAIIKIGQIFK</sequence>
<feature type="transmembrane region" description="Helical" evidence="6">
    <location>
        <begin position="6"/>
        <end position="25"/>
    </location>
</feature>
<keyword evidence="5 6" id="KW-0472">Membrane</keyword>
<dbReference type="RefSeq" id="WP_149307941.1">
    <property type="nucleotide sequence ID" value="NZ_SRSD01000007.1"/>
</dbReference>
<organism evidence="8 9">
    <name type="scientific">Oryzomonas rubra</name>
    <dbReference type="NCBI Taxonomy" id="2509454"/>
    <lineage>
        <taxon>Bacteria</taxon>
        <taxon>Pseudomonadati</taxon>
        <taxon>Thermodesulfobacteriota</taxon>
        <taxon>Desulfuromonadia</taxon>
        <taxon>Geobacterales</taxon>
        <taxon>Geobacteraceae</taxon>
        <taxon>Oryzomonas</taxon>
    </lineage>
</organism>
<evidence type="ECO:0000313" key="8">
    <source>
        <dbReference type="EMBL" id="KAA0890461.1"/>
    </source>
</evidence>
<feature type="transmembrane region" description="Helical" evidence="6">
    <location>
        <begin position="92"/>
        <end position="114"/>
    </location>
</feature>
<dbReference type="EMBL" id="SRSD01000007">
    <property type="protein sequence ID" value="KAA0890461.1"/>
    <property type="molecule type" value="Genomic_DNA"/>
</dbReference>
<evidence type="ECO:0000313" key="9">
    <source>
        <dbReference type="Proteomes" id="UP000324298"/>
    </source>
</evidence>
<comment type="caution">
    <text evidence="8">The sequence shown here is derived from an EMBL/GenBank/DDBJ whole genome shotgun (WGS) entry which is preliminary data.</text>
</comment>
<accession>A0A5A9XFL1</accession>
<comment type="subcellular location">
    <subcellularLocation>
        <location evidence="1">Cell membrane</location>
        <topology evidence="1">Multi-pass membrane protein</topology>
    </subcellularLocation>
</comment>
<dbReference type="InterPro" id="IPR018076">
    <property type="entry name" value="T2SS_GspF_dom"/>
</dbReference>
<proteinExistence type="predicted"/>
<dbReference type="PANTHER" id="PTHR35007:SF2">
    <property type="entry name" value="PILUS ASSEMBLE PROTEIN"/>
    <property type="match status" value="1"/>
</dbReference>
<keyword evidence="9" id="KW-1185">Reference proteome</keyword>
<evidence type="ECO:0000259" key="7">
    <source>
        <dbReference type="Pfam" id="PF00482"/>
    </source>
</evidence>
<evidence type="ECO:0000256" key="5">
    <source>
        <dbReference type="ARBA" id="ARBA00023136"/>
    </source>
</evidence>